<keyword evidence="23" id="KW-1185">Reference proteome</keyword>
<dbReference type="Pfam" id="PF07177">
    <property type="entry name" value="Neuralized"/>
    <property type="match status" value="6"/>
</dbReference>
<evidence type="ECO:0000256" key="9">
    <source>
        <dbReference type="ARBA" id="ARBA00022714"/>
    </source>
</evidence>
<dbReference type="GO" id="GO:0046872">
    <property type="term" value="F:metal ion binding"/>
    <property type="evidence" value="ECO:0007669"/>
    <property type="project" value="UniProtKB-KW"/>
</dbReference>
<comment type="function">
    <text evidence="17">Iron-sulfur protein (IP) subunit of succinate dehydrogenase (SDH) that is involved in complex II of the mitochondrial electron transport chain and is responsible for transferring electrons from succinate to ubiquinone (coenzyme Q).</text>
</comment>
<keyword evidence="7 17" id="KW-0004">4Fe-4S</keyword>
<dbReference type="PROSITE" id="PS00198">
    <property type="entry name" value="4FE4S_FER_1"/>
    <property type="match status" value="1"/>
</dbReference>
<dbReference type="InterPro" id="IPR012675">
    <property type="entry name" value="Beta-grasp_dom_sf"/>
</dbReference>
<evidence type="ECO:0000256" key="6">
    <source>
        <dbReference type="ARBA" id="ARBA00022448"/>
    </source>
</evidence>
<evidence type="ECO:0000256" key="18">
    <source>
        <dbReference type="SAM" id="MobiDB-lite"/>
    </source>
</evidence>
<keyword evidence="12" id="KW-0560">Oxidoreductase</keyword>
<evidence type="ECO:0000256" key="10">
    <source>
        <dbReference type="ARBA" id="ARBA00022723"/>
    </source>
</evidence>
<dbReference type="InterPro" id="IPR006058">
    <property type="entry name" value="2Fe2S_fd_BS"/>
</dbReference>
<dbReference type="Gene3D" id="3.10.20.30">
    <property type="match status" value="1"/>
</dbReference>
<sequence length="1571" mass="173484">MSFFKSGNCIIERYGIDLDKLNQDDRIGLMRTSEGDLIFYVNGESQGVAAENLPSIVYAIVDVYGKCVQVSITSPTLREHNNDDCLSGSSVLAIDNDILNVTLGGDLSELSMSSSNSLDIRMDMNVSLSLPEECPRPDKLRFHDRCGSLVKLSNGNRTAERRRPLDEFNNGVVMTHRALRDSELFEIRIDRLVDKWSGSIEMGITTHNPSTLVFPATMTNMRSGTIMMSGCGILTNGKGTRREYGDFNLDELSEGDRVGMMRKPDGNLHYFINGLDQGVAAQRVPSTVWGVIDLYGMTIKVSIVERDEREEQNLMTRKNTRDQQVLIPDPQPLPDYYDRLTFHPNCGTHAQVINNGRTAHRPNAADDFNNGVVLTGRPLKTGELFEVRLDRVVTKWAGSIEIGVTTHSPVDLEFPFTMTNVRSGTWMMTGSGIMHNGTIVLEQYGVNLDRLQVGDRVGVVRKENGLLHFFVNGVDQGAAASNVPEKIYGVIDLYGQAVEASIIDMYDYGSPDTMNSSLSNTTLYSDLRFHHVHGKNARIVNSGLTALRPRPLSEFNDAIVFSNRPLRDGELFEVCLDSIVDRWSGSIEIGVTAVRPDDIELPGTATDLCRDTWMLSGSSVMENGTTIKNNYPCDLDSLDSGVRIGVVRSTDKTLEFYRDGVPQGHACVVSHSTLYAVVDLYGQCAQVSIPCVSPLAPLPANLDNCPRSDTSISLQAVSVLQPPIQTDLHIFSDCHGKGVTLGDGGRLAKRVKDLSGAVVCSATPLMQEELYEISIVSLVQHLAGSVVVGVSEIVPGKGSTNPMEDCCCITGNELRYKNKTIQLFTPSLNWLNVGDRIGLLLTQDAALKIFINSEELALCFPPLPETLYVVIDLRGSCSAVAVTSHKAPLSPLNSMRMQDSLELAQEQVESAKESVLEVATSTVYEFHENHGRNIEIVEGRTTARRVASYNQGVVIASPALEVNSKVQIIVDQLEPRWQSSLIVGVVSGPPERLNLPVNALAFKAPCCIVANDWISINGIKSRSNYGQRLSNLSVGDTVGVMLTDLGLKLLVNGVEEEVLAFVFQTGHAIYAVFDLYGQCQQIKILNDATSAQEVVSEKSAADFEKADLESCEKERLSLPIPSASTSMTTSVVIPCISPHSPLKSVICSHLEECVKFKKRLLLPDHYFTADEPTCFCSNCTKIKSQNGEKDNPLLAWVKFPLKNLANTATDKWHTAFYPCKMGAVRCILDKGQPLTKGQAQWCNLVVQKEDDVQVVFYPTLQSCKHGGYKVKNNKVARAVFQLLRLKEAKPAETKDACPEGKKSGGSEAKKGGSEAKKKAPVLKTFYIYRFTKESKKKPHMQKYVVDLSSCGPMVLDALLKIKREQDSTLTYRRSCREGVCGSCAVNIDGQNKLSCISKIRPKGATKIYPLPHMYVIKDLIVDFSRFIDQHRRVKPYLIREHPEAIGQKQYLQSLKDRDKLDGYIECILCACCSTSCPEYWWHGHSGTGNNDFLGPAALLAADRWIRDSRDQATECRLAALKDYFSVYRCHSIYNCTSCCPKHLNPAKAIAHLRLKLAGKMKKPPPEMTEMA</sequence>
<evidence type="ECO:0000256" key="14">
    <source>
        <dbReference type="ARBA" id="ARBA00023014"/>
    </source>
</evidence>
<feature type="domain" description="2Fe-2S ferredoxin-type" evidence="20">
    <location>
        <begin position="1328"/>
        <end position="1413"/>
    </location>
</feature>
<dbReference type="CDD" id="cd12887">
    <property type="entry name" value="SPRY_NHR_like"/>
    <property type="match status" value="4"/>
</dbReference>
<dbReference type="EMBL" id="JABDTM020024947">
    <property type="protein sequence ID" value="KAH0813779.1"/>
    <property type="molecule type" value="Genomic_DNA"/>
</dbReference>
<evidence type="ECO:0000256" key="2">
    <source>
        <dbReference type="ARBA" id="ARBA00004788"/>
    </source>
</evidence>
<dbReference type="InterPro" id="IPR006573">
    <property type="entry name" value="NHR_dom"/>
</dbReference>
<dbReference type="NCBIfam" id="TIGR00384">
    <property type="entry name" value="dhsB"/>
    <property type="match status" value="1"/>
</dbReference>
<dbReference type="PROSITE" id="PS00197">
    <property type="entry name" value="2FE2S_FER_1"/>
    <property type="match status" value="1"/>
</dbReference>
<dbReference type="FunFam" id="1.10.1060.10:FF:000001">
    <property type="entry name" value="Succinate dehydrogenase iron-sulfur subunit SdhB"/>
    <property type="match status" value="1"/>
</dbReference>
<dbReference type="PROSITE" id="PS51379">
    <property type="entry name" value="4FE4S_FER_2"/>
    <property type="match status" value="1"/>
</dbReference>
<feature type="domain" description="4Fe-4S ferredoxin-type" evidence="21">
    <location>
        <begin position="1456"/>
        <end position="1486"/>
    </location>
</feature>
<protein>
    <recommendedName>
        <fullName evidence="5 17">Succinate dehydrogenase [ubiquinone] iron-sulfur subunit, mitochondrial</fullName>
        <ecNumber evidence="4 17">1.3.5.1</ecNumber>
    </recommendedName>
</protein>
<evidence type="ECO:0000256" key="15">
    <source>
        <dbReference type="ARBA" id="ARBA00023291"/>
    </source>
</evidence>
<gene>
    <name evidence="22" type="ORF">GEV33_009009</name>
</gene>
<dbReference type="FunFam" id="2.60.120.920:FF:000001">
    <property type="entry name" value="neuralized-like protein 4 isoform X1"/>
    <property type="match status" value="4"/>
</dbReference>
<keyword evidence="13 17" id="KW-0408">Iron</keyword>
<keyword evidence="10 17" id="KW-0479">Metal-binding</keyword>
<evidence type="ECO:0000256" key="16">
    <source>
        <dbReference type="ARBA" id="ARBA00049220"/>
    </source>
</evidence>
<dbReference type="NCBIfam" id="NF004616">
    <property type="entry name" value="PRK05950.1"/>
    <property type="match status" value="1"/>
</dbReference>
<evidence type="ECO:0000256" key="4">
    <source>
        <dbReference type="ARBA" id="ARBA00012792"/>
    </source>
</evidence>
<keyword evidence="11" id="KW-0249">Electron transport</keyword>
<comment type="similarity">
    <text evidence="3 17">Belongs to the succinate dehydrogenase/fumarate reductase iron-sulfur protein family.</text>
</comment>
<comment type="caution">
    <text evidence="22">The sequence shown here is derived from an EMBL/GenBank/DDBJ whole genome shotgun (WGS) entry which is preliminary data.</text>
</comment>
<evidence type="ECO:0000313" key="22">
    <source>
        <dbReference type="EMBL" id="KAH0813779.1"/>
    </source>
</evidence>
<dbReference type="CDD" id="cd00207">
    <property type="entry name" value="fer2"/>
    <property type="match status" value="1"/>
</dbReference>
<comment type="cofactor">
    <cofactor evidence="17">
        <name>[3Fe-4S] cluster</name>
        <dbReference type="ChEBI" id="CHEBI:21137"/>
    </cofactor>
    <text evidence="17">Binds 1 [3Fe-4S] cluster.</text>
</comment>
<keyword evidence="8" id="KW-0816">Tricarboxylic acid cycle</keyword>
<dbReference type="InterPro" id="IPR004489">
    <property type="entry name" value="Succ_DH/fum_Rdtase_Fe-S"/>
</dbReference>
<dbReference type="GO" id="GO:0009055">
    <property type="term" value="F:electron transfer activity"/>
    <property type="evidence" value="ECO:0007669"/>
    <property type="project" value="InterPro"/>
</dbReference>
<feature type="domain" description="NHR" evidence="19">
    <location>
        <begin position="923"/>
        <end position="1087"/>
    </location>
</feature>
<feature type="domain" description="NHR" evidence="19">
    <location>
        <begin position="139"/>
        <end position="306"/>
    </location>
</feature>
<feature type="domain" description="NHR" evidence="19">
    <location>
        <begin position="1"/>
        <end position="75"/>
    </location>
</feature>
<feature type="region of interest" description="Disordered" evidence="18">
    <location>
        <begin position="1293"/>
        <end position="1315"/>
    </location>
</feature>
<dbReference type="Gene3D" id="2.60.120.920">
    <property type="match status" value="6"/>
</dbReference>
<dbReference type="InterPro" id="IPR025192">
    <property type="entry name" value="Succ_DH/fum_Rdtase_N"/>
</dbReference>
<feature type="domain" description="NHR" evidence="19">
    <location>
        <begin position="725"/>
        <end position="885"/>
    </location>
</feature>
<organism evidence="22 23">
    <name type="scientific">Tenebrio molitor</name>
    <name type="common">Yellow mealworm beetle</name>
    <dbReference type="NCBI Taxonomy" id="7067"/>
    <lineage>
        <taxon>Eukaryota</taxon>
        <taxon>Metazoa</taxon>
        <taxon>Ecdysozoa</taxon>
        <taxon>Arthropoda</taxon>
        <taxon>Hexapoda</taxon>
        <taxon>Insecta</taxon>
        <taxon>Pterygota</taxon>
        <taxon>Neoptera</taxon>
        <taxon>Endopterygota</taxon>
        <taxon>Coleoptera</taxon>
        <taxon>Polyphaga</taxon>
        <taxon>Cucujiformia</taxon>
        <taxon>Tenebrionidae</taxon>
        <taxon>Tenebrio</taxon>
    </lineage>
</organism>
<evidence type="ECO:0000256" key="3">
    <source>
        <dbReference type="ARBA" id="ARBA00009433"/>
    </source>
</evidence>
<evidence type="ECO:0000256" key="7">
    <source>
        <dbReference type="ARBA" id="ARBA00022485"/>
    </source>
</evidence>
<dbReference type="GO" id="GO:0005743">
    <property type="term" value="C:mitochondrial inner membrane"/>
    <property type="evidence" value="ECO:0007669"/>
    <property type="project" value="UniProtKB-SubCell"/>
</dbReference>
<dbReference type="InterPro" id="IPR009051">
    <property type="entry name" value="Helical_ferredxn"/>
</dbReference>
<reference evidence="22" key="1">
    <citation type="journal article" date="2020" name="J Insects Food Feed">
        <title>The yellow mealworm (Tenebrio molitor) genome: a resource for the emerging insects as food and feed industry.</title>
        <authorList>
            <person name="Eriksson T."/>
            <person name="Andere A."/>
            <person name="Kelstrup H."/>
            <person name="Emery V."/>
            <person name="Picard C."/>
        </authorList>
    </citation>
    <scope>NUCLEOTIDE SEQUENCE</scope>
    <source>
        <strain evidence="22">Stoneville</strain>
        <tissue evidence="22">Whole head</tissue>
    </source>
</reference>
<dbReference type="GO" id="GO:0051539">
    <property type="term" value="F:4 iron, 4 sulfur cluster binding"/>
    <property type="evidence" value="ECO:0007669"/>
    <property type="project" value="UniProtKB-KW"/>
</dbReference>
<dbReference type="PANTHER" id="PTHR12429:SF14">
    <property type="entry name" value="NEURALIZED-LIKE PROTEIN 4"/>
    <property type="match status" value="1"/>
</dbReference>
<comment type="subcellular location">
    <subcellularLocation>
        <location evidence="1 17">Mitochondrion inner membrane</location>
        <topology evidence="1 17">Peripheral membrane protein</topology>
        <orientation evidence="1 17">Matrix side</orientation>
    </subcellularLocation>
</comment>
<dbReference type="PROSITE" id="PS51085">
    <property type="entry name" value="2FE2S_FER_2"/>
    <property type="match status" value="1"/>
</dbReference>
<dbReference type="EC" id="1.3.5.1" evidence="4 17"/>
<dbReference type="SUPFAM" id="SSF49899">
    <property type="entry name" value="Concanavalin A-like lectins/glucanases"/>
    <property type="match status" value="1"/>
</dbReference>
<evidence type="ECO:0000256" key="8">
    <source>
        <dbReference type="ARBA" id="ARBA00022532"/>
    </source>
</evidence>
<dbReference type="PANTHER" id="PTHR12429">
    <property type="entry name" value="NEURALIZED"/>
    <property type="match status" value="1"/>
</dbReference>
<dbReference type="SUPFAM" id="SSF46548">
    <property type="entry name" value="alpha-helical ferredoxin"/>
    <property type="match status" value="1"/>
</dbReference>
<dbReference type="GO" id="GO:0061630">
    <property type="term" value="F:ubiquitin protein ligase activity"/>
    <property type="evidence" value="ECO:0007669"/>
    <property type="project" value="TreeGrafter"/>
</dbReference>
<reference evidence="22" key="2">
    <citation type="submission" date="2021-08" db="EMBL/GenBank/DDBJ databases">
        <authorList>
            <person name="Eriksson T."/>
        </authorList>
    </citation>
    <scope>NUCLEOTIDE SEQUENCE</scope>
    <source>
        <strain evidence="22">Stoneville</strain>
        <tissue evidence="22">Whole head</tissue>
    </source>
</reference>
<feature type="domain" description="NHR" evidence="19">
    <location>
        <begin position="339"/>
        <end position="505"/>
    </location>
</feature>
<name>A0A8J6HFI3_TENMO</name>
<comment type="pathway">
    <text evidence="2 17">Carbohydrate metabolism; tricarboxylic acid cycle; fumarate from succinate (eukaryal route): step 1/1.</text>
</comment>
<comment type="cofactor">
    <cofactor evidence="17">
        <name>[2Fe-2S] cluster</name>
        <dbReference type="ChEBI" id="CHEBI:190135"/>
    </cofactor>
    <text evidence="17">Binds 1 [2Fe-2S] cluster.</text>
</comment>
<dbReference type="PROSITE" id="PS51065">
    <property type="entry name" value="NHR"/>
    <property type="match status" value="6"/>
</dbReference>
<evidence type="ECO:0000259" key="20">
    <source>
        <dbReference type="PROSITE" id="PS51085"/>
    </source>
</evidence>
<evidence type="ECO:0000313" key="23">
    <source>
        <dbReference type="Proteomes" id="UP000719412"/>
    </source>
</evidence>
<keyword evidence="6" id="KW-0813">Transport</keyword>
<dbReference type="Proteomes" id="UP000719412">
    <property type="component" value="Unassembled WGS sequence"/>
</dbReference>
<keyword evidence="17" id="KW-0472">Membrane</keyword>
<dbReference type="GO" id="GO:0051537">
    <property type="term" value="F:2 iron, 2 sulfur cluster binding"/>
    <property type="evidence" value="ECO:0007669"/>
    <property type="project" value="UniProtKB-KW"/>
</dbReference>
<dbReference type="GO" id="GO:0006099">
    <property type="term" value="P:tricarboxylic acid cycle"/>
    <property type="evidence" value="ECO:0007669"/>
    <property type="project" value="UniProtKB-UniPathway"/>
</dbReference>
<dbReference type="Gene3D" id="1.10.1060.10">
    <property type="entry name" value="Alpha-helical ferredoxin"/>
    <property type="match status" value="1"/>
</dbReference>
<keyword evidence="15 17" id="KW-0003">3Fe-4S</keyword>
<dbReference type="InterPro" id="IPR017900">
    <property type="entry name" value="4Fe4S_Fe_S_CS"/>
</dbReference>
<dbReference type="InterPro" id="IPR017896">
    <property type="entry name" value="4Fe4S_Fe-S-bd"/>
</dbReference>
<proteinExistence type="inferred from homology"/>
<evidence type="ECO:0000259" key="19">
    <source>
        <dbReference type="PROSITE" id="PS51065"/>
    </source>
</evidence>
<dbReference type="InterPro" id="IPR043136">
    <property type="entry name" value="B30.2/SPRY_sf"/>
</dbReference>
<accession>A0A8J6HFI3</accession>
<keyword evidence="17" id="KW-0496">Mitochondrion</keyword>
<dbReference type="InterPro" id="IPR013320">
    <property type="entry name" value="ConA-like_dom_sf"/>
</dbReference>
<evidence type="ECO:0000256" key="5">
    <source>
        <dbReference type="ARBA" id="ARBA00016766"/>
    </source>
</evidence>
<evidence type="ECO:0000256" key="1">
    <source>
        <dbReference type="ARBA" id="ARBA00004443"/>
    </source>
</evidence>
<evidence type="ECO:0000259" key="21">
    <source>
        <dbReference type="PROSITE" id="PS51379"/>
    </source>
</evidence>
<dbReference type="InterPro" id="IPR037962">
    <property type="entry name" value="Neuralized"/>
</dbReference>
<comment type="catalytic activity">
    <reaction evidence="16">
        <text>a quinone + succinate = fumarate + a quinol</text>
        <dbReference type="Rhea" id="RHEA:40523"/>
        <dbReference type="ChEBI" id="CHEBI:24646"/>
        <dbReference type="ChEBI" id="CHEBI:29806"/>
        <dbReference type="ChEBI" id="CHEBI:30031"/>
        <dbReference type="ChEBI" id="CHEBI:132124"/>
        <dbReference type="EC" id="1.3.5.1"/>
    </reaction>
</comment>
<keyword evidence="17" id="KW-0999">Mitochondrion inner membrane</keyword>
<dbReference type="SMART" id="SM00588">
    <property type="entry name" value="NEUZ"/>
    <property type="match status" value="4"/>
</dbReference>
<evidence type="ECO:0000256" key="13">
    <source>
        <dbReference type="ARBA" id="ARBA00023004"/>
    </source>
</evidence>
<dbReference type="InterPro" id="IPR001041">
    <property type="entry name" value="2Fe-2S_ferredoxin-type"/>
</dbReference>
<comment type="cofactor">
    <cofactor evidence="17">
        <name>[4Fe-4S] cluster</name>
        <dbReference type="ChEBI" id="CHEBI:49883"/>
    </cofactor>
    <text evidence="17">Binds 1 [4Fe-4S] cluster.</text>
</comment>
<feature type="domain" description="NHR" evidence="19">
    <location>
        <begin position="526"/>
        <end position="692"/>
    </location>
</feature>
<keyword evidence="9 17" id="KW-0001">2Fe-2S</keyword>
<dbReference type="GO" id="GO:0008177">
    <property type="term" value="F:succinate dehydrogenase (quinone) activity"/>
    <property type="evidence" value="ECO:0007669"/>
    <property type="project" value="UniProtKB-EC"/>
</dbReference>
<dbReference type="GO" id="GO:0051538">
    <property type="term" value="F:3 iron, 4 sulfur cluster binding"/>
    <property type="evidence" value="ECO:0007669"/>
    <property type="project" value="UniProtKB-KW"/>
</dbReference>
<dbReference type="Pfam" id="PF13085">
    <property type="entry name" value="Fer2_3"/>
    <property type="match status" value="1"/>
</dbReference>
<dbReference type="UniPathway" id="UPA00223">
    <property type="reaction ID" value="UER01006"/>
</dbReference>
<dbReference type="InterPro" id="IPR036010">
    <property type="entry name" value="2Fe-2S_ferredoxin-like_sf"/>
</dbReference>
<evidence type="ECO:0000256" key="12">
    <source>
        <dbReference type="ARBA" id="ARBA00023002"/>
    </source>
</evidence>
<evidence type="ECO:0000256" key="17">
    <source>
        <dbReference type="RuleBase" id="RU361237"/>
    </source>
</evidence>
<evidence type="ECO:0000256" key="11">
    <source>
        <dbReference type="ARBA" id="ARBA00022982"/>
    </source>
</evidence>
<dbReference type="SUPFAM" id="SSF54292">
    <property type="entry name" value="2Fe-2S ferredoxin-like"/>
    <property type="match status" value="1"/>
</dbReference>
<keyword evidence="14 17" id="KW-0411">Iron-sulfur</keyword>